<dbReference type="WBParaSite" id="L893_g28867.t1">
    <property type="protein sequence ID" value="L893_g28867.t1"/>
    <property type="gene ID" value="L893_g28867"/>
</dbReference>
<accession>A0A1I7ZRP0</accession>
<reference evidence="2" key="1">
    <citation type="submission" date="2016-11" db="UniProtKB">
        <authorList>
            <consortium name="WormBaseParasite"/>
        </authorList>
    </citation>
    <scope>IDENTIFICATION</scope>
</reference>
<keyword evidence="1" id="KW-1185">Reference proteome</keyword>
<protein>
    <submittedName>
        <fullName evidence="2">F-box domain-containing protein</fullName>
    </submittedName>
</protein>
<organism evidence="1 2">
    <name type="scientific">Steinernema glaseri</name>
    <dbReference type="NCBI Taxonomy" id="37863"/>
    <lineage>
        <taxon>Eukaryota</taxon>
        <taxon>Metazoa</taxon>
        <taxon>Ecdysozoa</taxon>
        <taxon>Nematoda</taxon>
        <taxon>Chromadorea</taxon>
        <taxon>Rhabditida</taxon>
        <taxon>Tylenchina</taxon>
        <taxon>Panagrolaimomorpha</taxon>
        <taxon>Strongyloidoidea</taxon>
        <taxon>Steinernematidae</taxon>
        <taxon>Steinernema</taxon>
    </lineage>
</organism>
<dbReference type="AlphaFoldDB" id="A0A1I7ZRP0"/>
<sequence length="608" mass="70133">MDHLSYDLVEEIASYLLHPELEIIARVAARSPALNNWNIASEDQMERRFLLEVCVHLQGYNEEEEEVERTPRIRVSAQKFLSDGRLEQWDFKNWRYAWIQDINITASLCDDPCALQASRETFKESNIYQAKRLVSLPVDSSVESRLFIENDCDSDSIPDNLVDLFWKIIKSTRKEFGSVDIWNVYNHNIDAFGEYVAESIKRGAFLDSLFYNGESPSMSGICEAIAPLFGKRRGRPLNIIFTKDDPETDDVELIIDAWLQSDGTFEEKGVRCVQKLLSDGSWGEWDFKNWRYAWIQVINITASLEDDPHALQAFKESNIHQVLRLVSLPVDPNLRSELNIGYSCGVPDAFPDNVVDLFWEITKNTQKEFATVDVANAYGHDIDVFGEFVADSIERGVFLDYLSYFGERSSIRVICEAIVPWFGKTKGRPLTVAFTQDEPEVDDIELIIDAWLQSDQTFEVKQVEWGDWYPVECFRVNEKYKAVTLGHSSCRYLVHPTKRSSLLIGHNDIRVVKFEPWHVPVDFQSIDSVIGKWREGCGFYAWRGEESFYFSFKEADDWEKLVEKYGPAVYSGRRLPIAHLRGTTSLEVRKSRESFEMCVKVCDDTKDT</sequence>
<name>A0A1I7ZRP0_9BILA</name>
<evidence type="ECO:0000313" key="1">
    <source>
        <dbReference type="Proteomes" id="UP000095287"/>
    </source>
</evidence>
<evidence type="ECO:0000313" key="2">
    <source>
        <dbReference type="WBParaSite" id="L893_g28867.t1"/>
    </source>
</evidence>
<dbReference type="Proteomes" id="UP000095287">
    <property type="component" value="Unplaced"/>
</dbReference>
<proteinExistence type="predicted"/>